<evidence type="ECO:0000313" key="2">
    <source>
        <dbReference type="Proteomes" id="UP000000600"/>
    </source>
</evidence>
<protein>
    <recommendedName>
        <fullName evidence="3">Transmembrane protein</fullName>
    </recommendedName>
</protein>
<evidence type="ECO:0000313" key="1">
    <source>
        <dbReference type="EMBL" id="CAK58024.1"/>
    </source>
</evidence>
<organism evidence="1 2">
    <name type="scientific">Paramecium tetraurelia</name>
    <dbReference type="NCBI Taxonomy" id="5888"/>
    <lineage>
        <taxon>Eukaryota</taxon>
        <taxon>Sar</taxon>
        <taxon>Alveolata</taxon>
        <taxon>Ciliophora</taxon>
        <taxon>Intramacronucleata</taxon>
        <taxon>Oligohymenophorea</taxon>
        <taxon>Peniculida</taxon>
        <taxon>Parameciidae</taxon>
        <taxon>Paramecium</taxon>
    </lineage>
</organism>
<reference evidence="1 2" key="1">
    <citation type="journal article" date="2006" name="Nature">
        <title>Global trends of whole-genome duplications revealed by the ciliate Paramecium tetraurelia.</title>
        <authorList>
            <consortium name="Genoscope"/>
            <person name="Aury J.-M."/>
            <person name="Jaillon O."/>
            <person name="Duret L."/>
            <person name="Noel B."/>
            <person name="Jubin C."/>
            <person name="Porcel B.M."/>
            <person name="Segurens B."/>
            <person name="Daubin V."/>
            <person name="Anthouard V."/>
            <person name="Aiach N."/>
            <person name="Arnaiz O."/>
            <person name="Billaut A."/>
            <person name="Beisson J."/>
            <person name="Blanc I."/>
            <person name="Bouhouche K."/>
            <person name="Camara F."/>
            <person name="Duharcourt S."/>
            <person name="Guigo R."/>
            <person name="Gogendeau D."/>
            <person name="Katinka M."/>
            <person name="Keller A.-M."/>
            <person name="Kissmehl R."/>
            <person name="Klotz C."/>
            <person name="Koll F."/>
            <person name="Le Moue A."/>
            <person name="Lepere C."/>
            <person name="Malinsky S."/>
            <person name="Nowacki M."/>
            <person name="Nowak J.K."/>
            <person name="Plattner H."/>
            <person name="Poulain J."/>
            <person name="Ruiz F."/>
            <person name="Serrano V."/>
            <person name="Zagulski M."/>
            <person name="Dessen P."/>
            <person name="Betermier M."/>
            <person name="Weissenbach J."/>
            <person name="Scarpelli C."/>
            <person name="Schachter V."/>
            <person name="Sperling L."/>
            <person name="Meyer E."/>
            <person name="Cohen J."/>
            <person name="Wincker P."/>
        </authorList>
    </citation>
    <scope>NUCLEOTIDE SEQUENCE [LARGE SCALE GENOMIC DNA]</scope>
    <source>
        <strain evidence="1 2">Stock d4-2</strain>
    </source>
</reference>
<dbReference type="EMBL" id="CT867995">
    <property type="protein sequence ID" value="CAK58024.1"/>
    <property type="molecule type" value="Genomic_DNA"/>
</dbReference>
<dbReference type="KEGG" id="ptm:GSPATT00029059001"/>
<dbReference type="AlphaFoldDB" id="A0BHK7"/>
<dbReference type="GeneID" id="5011206"/>
<proteinExistence type="predicted"/>
<dbReference type="InParanoid" id="A0BHK7"/>
<evidence type="ECO:0008006" key="3">
    <source>
        <dbReference type="Google" id="ProtNLM"/>
    </source>
</evidence>
<dbReference type="HOGENOM" id="CLU_1953003_0_0_1"/>
<name>A0BHK7_PARTE</name>
<keyword evidence="2" id="KW-1185">Reference proteome</keyword>
<accession>A0BHK7</accession>
<sequence>MQIIQVVKQKPSNNQKNNPQLLEHKINRFRQFFYLHQNSMLNNLCNQVHSHCITISFKVLMNLINQTTSSTQITLCSAQSIYYQSDLFNCYIVKVCYLEQLDNQRLNQQHYQQYFHWIRCIGQLYLIHI</sequence>
<gene>
    <name evidence="1" type="ORF">GSPATT00029059001</name>
</gene>
<dbReference type="RefSeq" id="XP_001425422.1">
    <property type="nucleotide sequence ID" value="XM_001425385.1"/>
</dbReference>
<dbReference type="Proteomes" id="UP000000600">
    <property type="component" value="Unassembled WGS sequence"/>
</dbReference>